<organism evidence="1 2">
    <name type="scientific">Ambispora gerdemannii</name>
    <dbReference type="NCBI Taxonomy" id="144530"/>
    <lineage>
        <taxon>Eukaryota</taxon>
        <taxon>Fungi</taxon>
        <taxon>Fungi incertae sedis</taxon>
        <taxon>Mucoromycota</taxon>
        <taxon>Glomeromycotina</taxon>
        <taxon>Glomeromycetes</taxon>
        <taxon>Archaeosporales</taxon>
        <taxon>Ambisporaceae</taxon>
        <taxon>Ambispora</taxon>
    </lineage>
</organism>
<evidence type="ECO:0000313" key="2">
    <source>
        <dbReference type="Proteomes" id="UP000789831"/>
    </source>
</evidence>
<dbReference type="EMBL" id="CAJVPL010001239">
    <property type="protein sequence ID" value="CAG8560765.1"/>
    <property type="molecule type" value="Genomic_DNA"/>
</dbReference>
<dbReference type="Proteomes" id="UP000789831">
    <property type="component" value="Unassembled WGS sequence"/>
</dbReference>
<dbReference type="AlphaFoldDB" id="A0A9N9FWA5"/>
<proteinExistence type="predicted"/>
<comment type="caution">
    <text evidence="1">The sequence shown here is derived from an EMBL/GenBank/DDBJ whole genome shotgun (WGS) entry which is preliminary data.</text>
</comment>
<name>A0A9N9FWA5_9GLOM</name>
<gene>
    <name evidence="1" type="ORF">AGERDE_LOCUS7140</name>
</gene>
<evidence type="ECO:0000313" key="1">
    <source>
        <dbReference type="EMBL" id="CAG8560765.1"/>
    </source>
</evidence>
<dbReference type="OrthoDB" id="2323167at2759"/>
<protein>
    <submittedName>
        <fullName evidence="1">7507_t:CDS:1</fullName>
    </submittedName>
</protein>
<keyword evidence="2" id="KW-1185">Reference proteome</keyword>
<sequence length="572" mass="65287">MKDTSTLKEIAEIAVNIKINEETPVLLKLPLNAKLSDVRIILNEEPEIRMNNKMSFLNRSDEITKGNETKLLLSEILIKNDLNIIGEIEPDWKAIIKMCALEYGLHFTIKGPVSAKEKAFHIKFMPEILPRPFTDEEVVECKTKEENICVRNYIANSNSSLFSELSVRSQHSTAEIRKENNIYSKFKRIKVILSINESKPTKNFLDAIDEALASHNQYESLRKVTEDFGQFLCKRYEIGGVILSTKKNETSINNLNEFYEFNSSLDSQVDGLIGIEGRIKKNRVINSEDEYSFFNIHGGLEETYLAEGMSVAKNGPDWPFRNIPCFVLKLLLIRIGLRLGWLNSLNNYKNWRVAEYSDICSIFDILDKDRRIKVAAASGKAILVSQVVKFESDPIFDLADRRPFVCSIPQNINLSDTDQMFLTVMTDDKPRKDFVARLHYIDEKSRPVILVQRLGKLKNKTTLKRFSFKLGYIIVGKSLSNLLEQKPEQTTLESLETSLITTKNRCSAVIKNQTRNPSSSHIATCVTKSKNTQSDPNDLEFIVGAHFNIRNNAIEACVFCCDQKSKKYLKLI</sequence>
<accession>A0A9N9FWA5</accession>
<reference evidence="1" key="1">
    <citation type="submission" date="2021-06" db="EMBL/GenBank/DDBJ databases">
        <authorList>
            <person name="Kallberg Y."/>
            <person name="Tangrot J."/>
            <person name="Rosling A."/>
        </authorList>
    </citation>
    <scope>NUCLEOTIDE SEQUENCE</scope>
    <source>
        <strain evidence="1">MT106</strain>
    </source>
</reference>